<name>A0A846X8C4_9ACTN</name>
<dbReference type="InterPro" id="IPR043128">
    <property type="entry name" value="Rev_trsase/Diguanyl_cyclase"/>
</dbReference>
<dbReference type="RefSeq" id="WP_168547460.1">
    <property type="nucleotide sequence ID" value="NZ_BAAAKS010000043.1"/>
</dbReference>
<dbReference type="InterPro" id="IPR052155">
    <property type="entry name" value="Biofilm_reg_signaling"/>
</dbReference>
<protein>
    <submittedName>
        <fullName evidence="2">Sensor domain-containing diguanylate cyclase</fullName>
    </submittedName>
</protein>
<dbReference type="Gene3D" id="3.30.450.20">
    <property type="entry name" value="PAS domain"/>
    <property type="match status" value="1"/>
</dbReference>
<dbReference type="NCBIfam" id="TIGR00254">
    <property type="entry name" value="GGDEF"/>
    <property type="match status" value="1"/>
</dbReference>
<dbReference type="InterPro" id="IPR029787">
    <property type="entry name" value="Nucleotide_cyclase"/>
</dbReference>
<dbReference type="CDD" id="cd01949">
    <property type="entry name" value="GGDEF"/>
    <property type="match status" value="1"/>
</dbReference>
<dbReference type="AlphaFoldDB" id="A0A846X8C4"/>
<feature type="domain" description="GGDEF" evidence="1">
    <location>
        <begin position="310"/>
        <end position="434"/>
    </location>
</feature>
<dbReference type="PROSITE" id="PS50887">
    <property type="entry name" value="GGDEF"/>
    <property type="match status" value="1"/>
</dbReference>
<dbReference type="Pfam" id="PF00990">
    <property type="entry name" value="GGDEF"/>
    <property type="match status" value="1"/>
</dbReference>
<dbReference type="Gene3D" id="3.30.70.270">
    <property type="match status" value="1"/>
</dbReference>
<dbReference type="Pfam" id="PF08448">
    <property type="entry name" value="PAS_4"/>
    <property type="match status" value="1"/>
</dbReference>
<dbReference type="InterPro" id="IPR000160">
    <property type="entry name" value="GGDEF_dom"/>
</dbReference>
<dbReference type="SUPFAM" id="SSF55785">
    <property type="entry name" value="PYP-like sensor domain (PAS domain)"/>
    <property type="match status" value="1"/>
</dbReference>
<evidence type="ECO:0000313" key="3">
    <source>
        <dbReference type="Proteomes" id="UP000582646"/>
    </source>
</evidence>
<dbReference type="InterPro" id="IPR035965">
    <property type="entry name" value="PAS-like_dom_sf"/>
</dbReference>
<dbReference type="SUPFAM" id="SSF55073">
    <property type="entry name" value="Nucleotide cyclase"/>
    <property type="match status" value="1"/>
</dbReference>
<dbReference type="InterPro" id="IPR000014">
    <property type="entry name" value="PAS"/>
</dbReference>
<gene>
    <name evidence="2" type="ORF">HF999_19425</name>
</gene>
<dbReference type="PANTHER" id="PTHR44757">
    <property type="entry name" value="DIGUANYLATE CYCLASE DGCP"/>
    <property type="match status" value="1"/>
</dbReference>
<dbReference type="NCBIfam" id="TIGR00229">
    <property type="entry name" value="sensory_box"/>
    <property type="match status" value="1"/>
</dbReference>
<proteinExistence type="predicted"/>
<dbReference type="PANTHER" id="PTHR44757:SF2">
    <property type="entry name" value="BIOFILM ARCHITECTURE MAINTENANCE PROTEIN MBAA"/>
    <property type="match status" value="1"/>
</dbReference>
<accession>A0A846X8C4</accession>
<reference evidence="2 3" key="1">
    <citation type="submission" date="2020-04" db="EMBL/GenBank/DDBJ databases">
        <title>MicrobeNet Type strains.</title>
        <authorList>
            <person name="Nicholson A.C."/>
        </authorList>
    </citation>
    <scope>NUCLEOTIDE SEQUENCE [LARGE SCALE GENOMIC DNA]</scope>
    <source>
        <strain evidence="2 3">DSM 44113</strain>
    </source>
</reference>
<evidence type="ECO:0000313" key="2">
    <source>
        <dbReference type="EMBL" id="NKY20529.1"/>
    </source>
</evidence>
<organism evidence="2 3">
    <name type="scientific">Tsukamurella spumae</name>
    <dbReference type="NCBI Taxonomy" id="44753"/>
    <lineage>
        <taxon>Bacteria</taxon>
        <taxon>Bacillati</taxon>
        <taxon>Actinomycetota</taxon>
        <taxon>Actinomycetes</taxon>
        <taxon>Mycobacteriales</taxon>
        <taxon>Tsukamurellaceae</taxon>
        <taxon>Tsukamurella</taxon>
    </lineage>
</organism>
<dbReference type="InterPro" id="IPR013656">
    <property type="entry name" value="PAS_4"/>
</dbReference>
<evidence type="ECO:0000259" key="1">
    <source>
        <dbReference type="PROSITE" id="PS50887"/>
    </source>
</evidence>
<keyword evidence="3" id="KW-1185">Reference proteome</keyword>
<dbReference type="EMBL" id="JAAXOQ010000034">
    <property type="protein sequence ID" value="NKY20529.1"/>
    <property type="molecule type" value="Genomic_DNA"/>
</dbReference>
<dbReference type="Proteomes" id="UP000582646">
    <property type="component" value="Unassembled WGS sequence"/>
</dbReference>
<comment type="caution">
    <text evidence="2">The sequence shown here is derived from an EMBL/GenBank/DDBJ whole genome shotgun (WGS) entry which is preliminary data.</text>
</comment>
<sequence length="434" mass="46037">MPHSSSPLGFLARGESVVALLVDEFLMAIADDVYLPLPVSTVRAELLTAFQRMISALGADEFDPAVGRDVGSLLVSLQITAPEGAAAGGRAIAALPDALSREPSAEARRRSALILAEYAAGYAEALTGRIIDGQAVVHRATQRARRSAEEGERQAEARLRMMFDHARLAVFVADEQGVVLSASPIMRDLIEANRARMGGAGEDVILPLLSDDPDEVARALRTLALVDEEKATVFLEAHGVLIGDRRGVVRWATSRTPVREGSPAMIVGVGHDVTELHARQVTLDHLAHHDALTGLPNRRSLTADLQSLPAPAGFCLIDLDGFKRINDQLGHSGGDALLAAVARRMEEALGGTGRLYRVGGDEFAVLVASPFQPRDVAQLVHRTLRRPIEVIDGPPIAIGASIGTTVASAATSTVEGLIAAADTGLYRSKEARRA</sequence>
<dbReference type="SMART" id="SM00267">
    <property type="entry name" value="GGDEF"/>
    <property type="match status" value="1"/>
</dbReference>